<dbReference type="Proteomes" id="UP000203464">
    <property type="component" value="Unassembled WGS sequence"/>
</dbReference>
<organism evidence="1 2">
    <name type="scientific">Octadecabacter ascidiaceicola</name>
    <dbReference type="NCBI Taxonomy" id="1655543"/>
    <lineage>
        <taxon>Bacteria</taxon>
        <taxon>Pseudomonadati</taxon>
        <taxon>Pseudomonadota</taxon>
        <taxon>Alphaproteobacteria</taxon>
        <taxon>Rhodobacterales</taxon>
        <taxon>Roseobacteraceae</taxon>
        <taxon>Octadecabacter</taxon>
    </lineage>
</organism>
<keyword evidence="2" id="KW-1185">Reference proteome</keyword>
<reference evidence="2" key="1">
    <citation type="submission" date="2017-05" db="EMBL/GenBank/DDBJ databases">
        <authorList>
            <person name="Rodrigo-Torres L."/>
            <person name="Arahal R. D."/>
            <person name="Lucena T."/>
        </authorList>
    </citation>
    <scope>NUCLEOTIDE SEQUENCE [LARGE SCALE GENOMIC DNA]</scope>
    <source>
        <strain evidence="2">CECT 8868</strain>
    </source>
</reference>
<dbReference type="AlphaFoldDB" id="A0A238KMQ5"/>
<proteinExistence type="predicted"/>
<evidence type="ECO:0000313" key="2">
    <source>
        <dbReference type="Proteomes" id="UP000203464"/>
    </source>
</evidence>
<name>A0A238KMQ5_9RHOB</name>
<protein>
    <submittedName>
        <fullName evidence="1">Uncharacterized protein</fullName>
    </submittedName>
</protein>
<evidence type="ECO:0000313" key="1">
    <source>
        <dbReference type="EMBL" id="SMX44169.1"/>
    </source>
</evidence>
<dbReference type="EMBL" id="FXYD01000006">
    <property type="protein sequence ID" value="SMX44169.1"/>
    <property type="molecule type" value="Genomic_DNA"/>
</dbReference>
<accession>A0A238KMQ5</accession>
<gene>
    <name evidence="1" type="ORF">OCA8868_03080</name>
</gene>
<sequence length="36" mass="3936">MSIIGAILLCVLCMLVGLLITYVQAISTSFLTENYK</sequence>